<dbReference type="Proteomes" id="UP001198565">
    <property type="component" value="Unassembled WGS sequence"/>
</dbReference>
<comment type="similarity">
    <text evidence="1 2">Belongs to the peptidase A24 family.</text>
</comment>
<evidence type="ECO:0000313" key="5">
    <source>
        <dbReference type="EMBL" id="MBY8889314.1"/>
    </source>
</evidence>
<evidence type="ECO:0000256" key="1">
    <source>
        <dbReference type="ARBA" id="ARBA00005801"/>
    </source>
</evidence>
<dbReference type="Gene3D" id="1.20.120.1220">
    <property type="match status" value="1"/>
</dbReference>
<name>A0ABS7R1G7_9ACTN</name>
<dbReference type="PANTHER" id="PTHR30487:SF0">
    <property type="entry name" value="PREPILIN LEADER PEPTIDASE_N-METHYLTRANSFERASE-RELATED"/>
    <property type="match status" value="1"/>
</dbReference>
<dbReference type="PRINTS" id="PR00864">
    <property type="entry name" value="PREPILNPTASE"/>
</dbReference>
<sequence length="231" mass="23700">MHTTVICASVLWGIATGLTLPGAAHQFAGAPGQPWRTAVRCGWRGWLTRSQDQPAWWPVLLTAFACAVVAQAAGTAPEVAIWLLLVPWGVLLARIDIRVHRLPDLLTLPAAGAVVVLLALAALLPGHAGSWPRAALGALALAGGYFVMLLINPSGLGFGDVKLALTLGAVMGWYGWRTLLTGTVAGVFLAGAAAAMLLVTGRATRTSTLPFAPFMLTGALAGLLLGATGGA</sequence>
<dbReference type="InterPro" id="IPR014032">
    <property type="entry name" value="Peptidase_A24A_bac"/>
</dbReference>
<keyword evidence="6" id="KW-1185">Reference proteome</keyword>
<evidence type="ECO:0000259" key="4">
    <source>
        <dbReference type="Pfam" id="PF01478"/>
    </source>
</evidence>
<feature type="transmembrane region" description="Helical" evidence="3">
    <location>
        <begin position="104"/>
        <end position="124"/>
    </location>
</feature>
<keyword evidence="3" id="KW-0812">Transmembrane</keyword>
<dbReference type="InterPro" id="IPR050882">
    <property type="entry name" value="Prepilin_peptidase/N-MTase"/>
</dbReference>
<feature type="transmembrane region" description="Helical" evidence="3">
    <location>
        <begin position="130"/>
        <end position="151"/>
    </location>
</feature>
<feature type="transmembrane region" description="Helical" evidence="3">
    <location>
        <begin position="79"/>
        <end position="97"/>
    </location>
</feature>
<evidence type="ECO:0000313" key="6">
    <source>
        <dbReference type="Proteomes" id="UP001198565"/>
    </source>
</evidence>
<dbReference type="InterPro" id="IPR000045">
    <property type="entry name" value="Prepilin_IV_endopep_pep"/>
</dbReference>
<accession>A0ABS7R1G7</accession>
<dbReference type="Pfam" id="PF01478">
    <property type="entry name" value="Peptidase_A24"/>
    <property type="match status" value="1"/>
</dbReference>
<keyword evidence="3" id="KW-1133">Transmembrane helix</keyword>
<feature type="domain" description="Prepilin type IV endopeptidase peptidase" evidence="4">
    <location>
        <begin position="83"/>
        <end position="190"/>
    </location>
</feature>
<dbReference type="EMBL" id="JAINVZ010000040">
    <property type="protein sequence ID" value="MBY8889314.1"/>
    <property type="molecule type" value="Genomic_DNA"/>
</dbReference>
<keyword evidence="3" id="KW-0472">Membrane</keyword>
<reference evidence="5 6" key="1">
    <citation type="submission" date="2021-08" db="EMBL/GenBank/DDBJ databases">
        <title>Streptomyces sp. PTM05 isolated from lichen.</title>
        <authorList>
            <person name="Somphong A."/>
            <person name="Phongsopitanun W."/>
            <person name="Tanasupawat S."/>
        </authorList>
    </citation>
    <scope>NUCLEOTIDE SEQUENCE [LARGE SCALE GENOMIC DNA]</scope>
    <source>
        <strain evidence="5 6">Ptm05</strain>
    </source>
</reference>
<feature type="transmembrane region" description="Helical" evidence="3">
    <location>
        <begin position="55"/>
        <end position="73"/>
    </location>
</feature>
<proteinExistence type="inferred from homology"/>
<organism evidence="5 6">
    <name type="scientific">Streptantibioticus parmotrematis</name>
    <dbReference type="NCBI Taxonomy" id="2873249"/>
    <lineage>
        <taxon>Bacteria</taxon>
        <taxon>Bacillati</taxon>
        <taxon>Actinomycetota</taxon>
        <taxon>Actinomycetes</taxon>
        <taxon>Kitasatosporales</taxon>
        <taxon>Streptomycetaceae</taxon>
        <taxon>Streptantibioticus</taxon>
    </lineage>
</organism>
<dbReference type="RefSeq" id="WP_222982518.1">
    <property type="nucleotide sequence ID" value="NZ_JAINVZ010000040.1"/>
</dbReference>
<protein>
    <submittedName>
        <fullName evidence="5">A24 family peptidase</fullName>
    </submittedName>
</protein>
<comment type="caution">
    <text evidence="5">The sequence shown here is derived from an EMBL/GenBank/DDBJ whole genome shotgun (WGS) entry which is preliminary data.</text>
</comment>
<gene>
    <name evidence="5" type="ORF">K7472_31395</name>
</gene>
<feature type="transmembrane region" description="Helical" evidence="3">
    <location>
        <begin position="182"/>
        <end position="199"/>
    </location>
</feature>
<evidence type="ECO:0000256" key="3">
    <source>
        <dbReference type="SAM" id="Phobius"/>
    </source>
</evidence>
<dbReference type="PANTHER" id="PTHR30487">
    <property type="entry name" value="TYPE 4 PREPILIN-LIKE PROTEINS LEADER PEPTIDE-PROCESSING ENZYME"/>
    <property type="match status" value="1"/>
</dbReference>
<feature type="transmembrane region" description="Helical" evidence="3">
    <location>
        <begin position="211"/>
        <end position="230"/>
    </location>
</feature>
<evidence type="ECO:0000256" key="2">
    <source>
        <dbReference type="RuleBase" id="RU003793"/>
    </source>
</evidence>